<evidence type="ECO:0000256" key="3">
    <source>
        <dbReference type="SAM" id="MobiDB-lite"/>
    </source>
</evidence>
<dbReference type="AlphaFoldDB" id="A0A5P1F5L3"/>
<feature type="domain" description="Protein kinase" evidence="4">
    <location>
        <begin position="51"/>
        <end position="333"/>
    </location>
</feature>
<sequence length="342" mass="37629">MNLFLRNMIPSCSCFSAPSASKVASIDPEFEQDAAIQRFDSSGIQTLISNPKTLRRHQAGTGSQTPSASRNLDQPSARSPFNKSSSRCQRLYEMFHQELRVLRSIKPHPNIVRLIGYGDDRGGQLGTLVLEHVPNGTLHDALHGNVKSVLSWPQRVSIAYRLATALNYLHEECDLPVVHGDIKSSNVLLDDGMSPKLCDFGFARLGFSATVTRSAIPMMGSPGYVDPCYLRTGLVSKKSDVYSFGVLTLELISGMEAFSEEKSRMLTVVMRPRLKEMAVEEIVDARLGGEYNRDEVVIMARIAGRCIGENPSLRPAMGELLTLMRKDIPSAAFGRVSGKKIV</sequence>
<dbReference type="Proteomes" id="UP000243459">
    <property type="component" value="Chromosome 4"/>
</dbReference>
<dbReference type="EMBL" id="CM007384">
    <property type="protein sequence ID" value="ONK72707.1"/>
    <property type="molecule type" value="Genomic_DNA"/>
</dbReference>
<evidence type="ECO:0000256" key="1">
    <source>
        <dbReference type="ARBA" id="ARBA00022741"/>
    </source>
</evidence>
<feature type="region of interest" description="Disordered" evidence="3">
    <location>
        <begin position="48"/>
        <end position="85"/>
    </location>
</feature>
<accession>A0A5P1F5L3</accession>
<dbReference type="OrthoDB" id="339325at2759"/>
<dbReference type="PROSITE" id="PS50011">
    <property type="entry name" value="PROTEIN_KINASE_DOM"/>
    <property type="match status" value="1"/>
</dbReference>
<evidence type="ECO:0000256" key="2">
    <source>
        <dbReference type="ARBA" id="ARBA00022840"/>
    </source>
</evidence>
<evidence type="ECO:0000313" key="6">
    <source>
        <dbReference type="Proteomes" id="UP000243459"/>
    </source>
</evidence>
<dbReference type="InterPro" id="IPR000719">
    <property type="entry name" value="Prot_kinase_dom"/>
</dbReference>
<dbReference type="Gramene" id="ONK72707">
    <property type="protein sequence ID" value="ONK72707"/>
    <property type="gene ID" value="A4U43_C04F22290"/>
</dbReference>
<keyword evidence="1" id="KW-0547">Nucleotide-binding</keyword>
<dbReference type="Gene3D" id="1.10.510.10">
    <property type="entry name" value="Transferase(Phosphotransferase) domain 1"/>
    <property type="match status" value="1"/>
</dbReference>
<protein>
    <recommendedName>
        <fullName evidence="4">Protein kinase domain-containing protein</fullName>
    </recommendedName>
</protein>
<dbReference type="FunFam" id="1.10.510.10:FF:000095">
    <property type="entry name" value="protein STRUBBELIG-RECEPTOR FAMILY 8"/>
    <property type="match status" value="1"/>
</dbReference>
<dbReference type="GO" id="GO:0005886">
    <property type="term" value="C:plasma membrane"/>
    <property type="evidence" value="ECO:0007669"/>
    <property type="project" value="TreeGrafter"/>
</dbReference>
<proteinExistence type="predicted"/>
<dbReference type="PROSITE" id="PS00108">
    <property type="entry name" value="PROTEIN_KINASE_ST"/>
    <property type="match status" value="1"/>
</dbReference>
<dbReference type="PANTHER" id="PTHR27001:SF585">
    <property type="entry name" value="OS02G0648100 PROTEIN"/>
    <property type="match status" value="1"/>
</dbReference>
<name>A0A5P1F5L3_ASPOF</name>
<dbReference type="GO" id="GO:0004672">
    <property type="term" value="F:protein kinase activity"/>
    <property type="evidence" value="ECO:0007669"/>
    <property type="project" value="InterPro"/>
</dbReference>
<dbReference type="SUPFAM" id="SSF56112">
    <property type="entry name" value="Protein kinase-like (PK-like)"/>
    <property type="match status" value="1"/>
</dbReference>
<dbReference type="GO" id="GO:0005524">
    <property type="term" value="F:ATP binding"/>
    <property type="evidence" value="ECO:0007669"/>
    <property type="project" value="UniProtKB-KW"/>
</dbReference>
<dbReference type="InterPro" id="IPR008271">
    <property type="entry name" value="Ser/Thr_kinase_AS"/>
</dbReference>
<dbReference type="SMART" id="SM00220">
    <property type="entry name" value="S_TKc"/>
    <property type="match status" value="1"/>
</dbReference>
<organism evidence="5 6">
    <name type="scientific">Asparagus officinalis</name>
    <name type="common">Garden asparagus</name>
    <dbReference type="NCBI Taxonomy" id="4686"/>
    <lineage>
        <taxon>Eukaryota</taxon>
        <taxon>Viridiplantae</taxon>
        <taxon>Streptophyta</taxon>
        <taxon>Embryophyta</taxon>
        <taxon>Tracheophyta</taxon>
        <taxon>Spermatophyta</taxon>
        <taxon>Magnoliopsida</taxon>
        <taxon>Liliopsida</taxon>
        <taxon>Asparagales</taxon>
        <taxon>Asparagaceae</taxon>
        <taxon>Asparagoideae</taxon>
        <taxon>Asparagus</taxon>
    </lineage>
</organism>
<evidence type="ECO:0000313" key="5">
    <source>
        <dbReference type="EMBL" id="ONK72707.1"/>
    </source>
</evidence>
<gene>
    <name evidence="5" type="ORF">A4U43_C04F22290</name>
</gene>
<dbReference type="OMA" id="ISATCLC"/>
<reference evidence="6" key="1">
    <citation type="journal article" date="2017" name="Nat. Commun.">
        <title>The asparagus genome sheds light on the origin and evolution of a young Y chromosome.</title>
        <authorList>
            <person name="Harkess A."/>
            <person name="Zhou J."/>
            <person name="Xu C."/>
            <person name="Bowers J.E."/>
            <person name="Van der Hulst R."/>
            <person name="Ayyampalayam S."/>
            <person name="Mercati F."/>
            <person name="Riccardi P."/>
            <person name="McKain M.R."/>
            <person name="Kakrana A."/>
            <person name="Tang H."/>
            <person name="Ray J."/>
            <person name="Groenendijk J."/>
            <person name="Arikit S."/>
            <person name="Mathioni S.M."/>
            <person name="Nakano M."/>
            <person name="Shan H."/>
            <person name="Telgmann-Rauber A."/>
            <person name="Kanno A."/>
            <person name="Yue Z."/>
            <person name="Chen H."/>
            <person name="Li W."/>
            <person name="Chen Y."/>
            <person name="Xu X."/>
            <person name="Zhang Y."/>
            <person name="Luo S."/>
            <person name="Chen H."/>
            <person name="Gao J."/>
            <person name="Mao Z."/>
            <person name="Pires J.C."/>
            <person name="Luo M."/>
            <person name="Kudrna D."/>
            <person name="Wing R.A."/>
            <person name="Meyers B.C."/>
            <person name="Yi K."/>
            <person name="Kong H."/>
            <person name="Lavrijsen P."/>
            <person name="Sunseri F."/>
            <person name="Falavigna A."/>
            <person name="Ye Y."/>
            <person name="Leebens-Mack J.H."/>
            <person name="Chen G."/>
        </authorList>
    </citation>
    <scope>NUCLEOTIDE SEQUENCE [LARGE SCALE GENOMIC DNA]</scope>
    <source>
        <strain evidence="6">cv. DH0086</strain>
    </source>
</reference>
<keyword evidence="6" id="KW-1185">Reference proteome</keyword>
<dbReference type="InterPro" id="IPR011009">
    <property type="entry name" value="Kinase-like_dom_sf"/>
</dbReference>
<evidence type="ECO:0000259" key="4">
    <source>
        <dbReference type="PROSITE" id="PS50011"/>
    </source>
</evidence>
<keyword evidence="2" id="KW-0067">ATP-binding</keyword>
<dbReference type="PANTHER" id="PTHR27001">
    <property type="entry name" value="OS01G0253100 PROTEIN"/>
    <property type="match status" value="1"/>
</dbReference>
<dbReference type="Gene3D" id="3.30.200.20">
    <property type="entry name" value="Phosphorylase Kinase, domain 1"/>
    <property type="match status" value="1"/>
</dbReference>
<dbReference type="Pfam" id="PF00069">
    <property type="entry name" value="Pkinase"/>
    <property type="match status" value="1"/>
</dbReference>
<feature type="compositionally biased region" description="Polar residues" evidence="3">
    <location>
        <begin position="60"/>
        <end position="85"/>
    </location>
</feature>